<keyword evidence="2 6" id="KW-0812">Transmembrane</keyword>
<evidence type="ECO:0000256" key="6">
    <source>
        <dbReference type="SAM" id="Phobius"/>
    </source>
</evidence>
<evidence type="ECO:0000313" key="8">
    <source>
        <dbReference type="Proteomes" id="UP001183643"/>
    </source>
</evidence>
<feature type="transmembrane region" description="Helical" evidence="6">
    <location>
        <begin position="12"/>
        <end position="32"/>
    </location>
</feature>
<dbReference type="GO" id="GO:0016020">
    <property type="term" value="C:membrane"/>
    <property type="evidence" value="ECO:0007669"/>
    <property type="project" value="UniProtKB-SubCell"/>
</dbReference>
<protein>
    <submittedName>
        <fullName evidence="7">Uncharacterized protein</fullName>
    </submittedName>
</protein>
<keyword evidence="8" id="KW-1185">Reference proteome</keyword>
<keyword evidence="4 6" id="KW-0472">Membrane</keyword>
<dbReference type="AlphaFoldDB" id="A0AAE4CAP1"/>
<evidence type="ECO:0000256" key="3">
    <source>
        <dbReference type="ARBA" id="ARBA00022989"/>
    </source>
</evidence>
<evidence type="ECO:0000313" key="7">
    <source>
        <dbReference type="EMBL" id="MDR7277227.1"/>
    </source>
</evidence>
<feature type="region of interest" description="Disordered" evidence="5">
    <location>
        <begin position="75"/>
        <end position="101"/>
    </location>
</feature>
<dbReference type="SUPFAM" id="SSF161098">
    <property type="entry name" value="MetI-like"/>
    <property type="match status" value="1"/>
</dbReference>
<dbReference type="Proteomes" id="UP001183643">
    <property type="component" value="Unassembled WGS sequence"/>
</dbReference>
<evidence type="ECO:0000256" key="5">
    <source>
        <dbReference type="SAM" id="MobiDB-lite"/>
    </source>
</evidence>
<dbReference type="Gene3D" id="1.10.3720.10">
    <property type="entry name" value="MetI-like"/>
    <property type="match status" value="1"/>
</dbReference>
<evidence type="ECO:0000256" key="1">
    <source>
        <dbReference type="ARBA" id="ARBA00004141"/>
    </source>
</evidence>
<reference evidence="7" key="1">
    <citation type="submission" date="2023-07" db="EMBL/GenBank/DDBJ databases">
        <title>Sequencing the genomes of 1000 actinobacteria strains.</title>
        <authorList>
            <person name="Klenk H.-P."/>
        </authorList>
    </citation>
    <scope>NUCLEOTIDE SEQUENCE</scope>
    <source>
        <strain evidence="7">DSM 44707</strain>
    </source>
</reference>
<feature type="compositionally biased region" description="Low complexity" evidence="5">
    <location>
        <begin position="80"/>
        <end position="93"/>
    </location>
</feature>
<comment type="caution">
    <text evidence="7">The sequence shown here is derived from an EMBL/GenBank/DDBJ whole genome shotgun (WGS) entry which is preliminary data.</text>
</comment>
<accession>A0AAE4CAP1</accession>
<keyword evidence="3 6" id="KW-1133">Transmembrane helix</keyword>
<gene>
    <name evidence="7" type="ORF">J2S41_004005</name>
</gene>
<dbReference type="EMBL" id="JAVDYB010000001">
    <property type="protein sequence ID" value="MDR7277227.1"/>
    <property type="molecule type" value="Genomic_DNA"/>
</dbReference>
<name>A0AAE4CAP1_9ACTN</name>
<dbReference type="InterPro" id="IPR035906">
    <property type="entry name" value="MetI-like_sf"/>
</dbReference>
<sequence>MHVPLAMPALWPLAILLFLLIWNQFLLAIVLVDDPAKRTMADALGAFQGQWGTEIPLLCADTAARADLLEADVVHPNRAGSSPGSPREPPGSSIQPGGLTP</sequence>
<proteinExistence type="predicted"/>
<evidence type="ECO:0000256" key="4">
    <source>
        <dbReference type="ARBA" id="ARBA00023136"/>
    </source>
</evidence>
<comment type="subcellular location">
    <subcellularLocation>
        <location evidence="1">Membrane</location>
        <topology evidence="1">Multi-pass membrane protein</topology>
    </subcellularLocation>
</comment>
<evidence type="ECO:0000256" key="2">
    <source>
        <dbReference type="ARBA" id="ARBA00022692"/>
    </source>
</evidence>
<organism evidence="7 8">
    <name type="scientific">Catenuloplanes atrovinosus</name>
    <dbReference type="NCBI Taxonomy" id="137266"/>
    <lineage>
        <taxon>Bacteria</taxon>
        <taxon>Bacillati</taxon>
        <taxon>Actinomycetota</taxon>
        <taxon>Actinomycetes</taxon>
        <taxon>Micromonosporales</taxon>
        <taxon>Micromonosporaceae</taxon>
        <taxon>Catenuloplanes</taxon>
    </lineage>
</organism>